<sequence length="189" mass="22140">HGENSRVLSECVTCFGCDEYCPYGSHPFDLKVELQEKYNSHNLSPKLLEMSINRFKPHDELRLKHIDSGKPVLNKCAFIKSHAKHMEGQLFENLQYVAGLDYFCNLLYHHIERDSIIKKRVPIIIGNIQKQSIQELICFHDECYGLYASYCPRNNIEVPFKPIHIFEYLYNYLKELLSGIEVIKKTQTQ</sequence>
<accession>X1TEH6</accession>
<gene>
    <name evidence="1" type="ORF">S12H4_21856</name>
</gene>
<comment type="caution">
    <text evidence="1">The sequence shown here is derived from an EMBL/GenBank/DDBJ whole genome shotgun (WGS) entry which is preliminary data.</text>
</comment>
<protein>
    <recommendedName>
        <fullName evidence="2">4Fe-4S ferredoxin-type domain-containing protein</fullName>
    </recommendedName>
</protein>
<evidence type="ECO:0008006" key="2">
    <source>
        <dbReference type="Google" id="ProtNLM"/>
    </source>
</evidence>
<feature type="non-terminal residue" evidence="1">
    <location>
        <position position="1"/>
    </location>
</feature>
<dbReference type="AlphaFoldDB" id="X1TEH6"/>
<dbReference type="EMBL" id="BARW01011307">
    <property type="protein sequence ID" value="GAI85960.1"/>
    <property type="molecule type" value="Genomic_DNA"/>
</dbReference>
<reference evidence="1" key="1">
    <citation type="journal article" date="2014" name="Front. Microbiol.">
        <title>High frequency of phylogenetically diverse reductive dehalogenase-homologous genes in deep subseafloor sedimentary metagenomes.</title>
        <authorList>
            <person name="Kawai M."/>
            <person name="Futagami T."/>
            <person name="Toyoda A."/>
            <person name="Takaki Y."/>
            <person name="Nishi S."/>
            <person name="Hori S."/>
            <person name="Arai W."/>
            <person name="Tsubouchi T."/>
            <person name="Morono Y."/>
            <person name="Uchiyama I."/>
            <person name="Ito T."/>
            <person name="Fujiyama A."/>
            <person name="Inagaki F."/>
            <person name="Takami H."/>
        </authorList>
    </citation>
    <scope>NUCLEOTIDE SEQUENCE</scope>
    <source>
        <strain evidence="1">Expedition CK06-06</strain>
    </source>
</reference>
<evidence type="ECO:0000313" key="1">
    <source>
        <dbReference type="EMBL" id="GAI85960.1"/>
    </source>
</evidence>
<proteinExistence type="predicted"/>
<dbReference type="InterPro" id="IPR017900">
    <property type="entry name" value="4Fe4S_Fe_S_CS"/>
</dbReference>
<dbReference type="PROSITE" id="PS00198">
    <property type="entry name" value="4FE4S_FER_1"/>
    <property type="match status" value="1"/>
</dbReference>
<name>X1TEH6_9ZZZZ</name>
<organism evidence="1">
    <name type="scientific">marine sediment metagenome</name>
    <dbReference type="NCBI Taxonomy" id="412755"/>
    <lineage>
        <taxon>unclassified sequences</taxon>
        <taxon>metagenomes</taxon>
        <taxon>ecological metagenomes</taxon>
    </lineage>
</organism>